<dbReference type="AlphaFoldDB" id="A0AAV4RXH1"/>
<gene>
    <name evidence="1" type="ORF">CEXT_494411</name>
</gene>
<evidence type="ECO:0000313" key="1">
    <source>
        <dbReference type="EMBL" id="GIY25404.1"/>
    </source>
</evidence>
<proteinExistence type="predicted"/>
<organism evidence="1 2">
    <name type="scientific">Caerostris extrusa</name>
    <name type="common">Bark spider</name>
    <name type="synonym">Caerostris bankana</name>
    <dbReference type="NCBI Taxonomy" id="172846"/>
    <lineage>
        <taxon>Eukaryota</taxon>
        <taxon>Metazoa</taxon>
        <taxon>Ecdysozoa</taxon>
        <taxon>Arthropoda</taxon>
        <taxon>Chelicerata</taxon>
        <taxon>Arachnida</taxon>
        <taxon>Araneae</taxon>
        <taxon>Araneomorphae</taxon>
        <taxon>Entelegynae</taxon>
        <taxon>Araneoidea</taxon>
        <taxon>Araneidae</taxon>
        <taxon>Caerostris</taxon>
    </lineage>
</organism>
<accession>A0AAV4RXH1</accession>
<keyword evidence="2" id="KW-1185">Reference proteome</keyword>
<evidence type="ECO:0000313" key="2">
    <source>
        <dbReference type="Proteomes" id="UP001054945"/>
    </source>
</evidence>
<dbReference type="Proteomes" id="UP001054945">
    <property type="component" value="Unassembled WGS sequence"/>
</dbReference>
<comment type="caution">
    <text evidence="1">The sequence shown here is derived from an EMBL/GenBank/DDBJ whole genome shotgun (WGS) entry which is preliminary data.</text>
</comment>
<dbReference type="EMBL" id="BPLR01008535">
    <property type="protein sequence ID" value="GIY25404.1"/>
    <property type="molecule type" value="Genomic_DNA"/>
</dbReference>
<protein>
    <submittedName>
        <fullName evidence="1">Uncharacterized protein</fullName>
    </submittedName>
</protein>
<sequence>MFQHSNRFFNEKQLYGELRVYEGAICSGKRTIRVILASTFFFSRSSCKIFHTVSPSTLADSDNIQKLSRRSPRKIWQIFFTRSSVLQVTSSPEYLSSSTSYMIYN</sequence>
<reference evidence="1 2" key="1">
    <citation type="submission" date="2021-06" db="EMBL/GenBank/DDBJ databases">
        <title>Caerostris extrusa draft genome.</title>
        <authorList>
            <person name="Kono N."/>
            <person name="Arakawa K."/>
        </authorList>
    </citation>
    <scope>NUCLEOTIDE SEQUENCE [LARGE SCALE GENOMIC DNA]</scope>
</reference>
<name>A0AAV4RXH1_CAEEX</name>